<evidence type="ECO:0000256" key="4">
    <source>
        <dbReference type="ARBA" id="ARBA00022989"/>
    </source>
</evidence>
<feature type="transmembrane region" description="Helical" evidence="7">
    <location>
        <begin position="39"/>
        <end position="60"/>
    </location>
</feature>
<dbReference type="GO" id="GO:0016020">
    <property type="term" value="C:membrane"/>
    <property type="evidence" value="ECO:0007669"/>
    <property type="project" value="UniProtKB-SubCell"/>
</dbReference>
<feature type="transmembrane region" description="Helical" evidence="7">
    <location>
        <begin position="194"/>
        <end position="213"/>
    </location>
</feature>
<protein>
    <submittedName>
        <fullName evidence="9">Integral membrane ion exchanger</fullName>
    </submittedName>
</protein>
<evidence type="ECO:0000313" key="9">
    <source>
        <dbReference type="EMBL" id="GCD48154.1"/>
    </source>
</evidence>
<dbReference type="RefSeq" id="WP_170251991.1">
    <property type="nucleotide sequence ID" value="NZ_BHZD01000001.1"/>
</dbReference>
<feature type="transmembrane region" description="Helical" evidence="7">
    <location>
        <begin position="98"/>
        <end position="120"/>
    </location>
</feature>
<feature type="transmembrane region" description="Helical" evidence="7">
    <location>
        <begin position="225"/>
        <end position="241"/>
    </location>
</feature>
<dbReference type="EMBL" id="BHZD01000001">
    <property type="protein sequence ID" value="GCD48154.1"/>
    <property type="molecule type" value="Genomic_DNA"/>
</dbReference>
<proteinExistence type="predicted"/>
<keyword evidence="10" id="KW-1185">Reference proteome</keyword>
<keyword evidence="6 7" id="KW-0472">Membrane</keyword>
<evidence type="ECO:0000256" key="5">
    <source>
        <dbReference type="ARBA" id="ARBA00023065"/>
    </source>
</evidence>
<dbReference type="Gene3D" id="1.20.1530.20">
    <property type="match status" value="1"/>
</dbReference>
<dbReference type="GO" id="GO:0015297">
    <property type="term" value="F:antiporter activity"/>
    <property type="evidence" value="ECO:0007669"/>
    <property type="project" value="InterPro"/>
</dbReference>
<feature type="domain" description="Cation/H+ exchanger transmembrane" evidence="8">
    <location>
        <begin position="21"/>
        <end position="390"/>
    </location>
</feature>
<keyword evidence="2" id="KW-0813">Transport</keyword>
<evidence type="ECO:0000256" key="7">
    <source>
        <dbReference type="SAM" id="Phobius"/>
    </source>
</evidence>
<dbReference type="InterPro" id="IPR006153">
    <property type="entry name" value="Cation/H_exchanger_TM"/>
</dbReference>
<evidence type="ECO:0000256" key="3">
    <source>
        <dbReference type="ARBA" id="ARBA00022692"/>
    </source>
</evidence>
<evidence type="ECO:0000259" key="8">
    <source>
        <dbReference type="Pfam" id="PF00999"/>
    </source>
</evidence>
<keyword evidence="4 7" id="KW-1133">Transmembrane helix</keyword>
<dbReference type="AlphaFoldDB" id="A0A401WFN5"/>
<reference evidence="9 10" key="1">
    <citation type="submission" date="2018-11" db="EMBL/GenBank/DDBJ databases">
        <title>Whole genome sequence of Streptomyces paromomycinus NBRC 15454(T).</title>
        <authorList>
            <person name="Komaki H."/>
            <person name="Tamura T."/>
        </authorList>
    </citation>
    <scope>NUCLEOTIDE SEQUENCE [LARGE SCALE GENOMIC DNA]</scope>
    <source>
        <strain evidence="9 10">NBRC 15454</strain>
    </source>
</reference>
<dbReference type="Pfam" id="PF00999">
    <property type="entry name" value="Na_H_Exchanger"/>
    <property type="match status" value="1"/>
</dbReference>
<name>A0A401WFN5_STREY</name>
<dbReference type="GO" id="GO:1902600">
    <property type="term" value="P:proton transmembrane transport"/>
    <property type="evidence" value="ECO:0007669"/>
    <property type="project" value="InterPro"/>
</dbReference>
<gene>
    <name evidence="9" type="ORF">GKJPGBOP_07950</name>
</gene>
<organism evidence="9 10">
    <name type="scientific">Streptomyces paromomycinus</name>
    <name type="common">Streptomyces rimosus subsp. paromomycinus</name>
    <dbReference type="NCBI Taxonomy" id="92743"/>
    <lineage>
        <taxon>Bacteria</taxon>
        <taxon>Bacillati</taxon>
        <taxon>Actinomycetota</taxon>
        <taxon>Actinomycetes</taxon>
        <taxon>Kitasatosporales</taxon>
        <taxon>Streptomycetaceae</taxon>
        <taxon>Streptomyces</taxon>
    </lineage>
</organism>
<evidence type="ECO:0000256" key="1">
    <source>
        <dbReference type="ARBA" id="ARBA00004141"/>
    </source>
</evidence>
<keyword evidence="5" id="KW-0406">Ion transport</keyword>
<dbReference type="InterPro" id="IPR038770">
    <property type="entry name" value="Na+/solute_symporter_sf"/>
</dbReference>
<feature type="transmembrane region" description="Helical" evidence="7">
    <location>
        <begin position="66"/>
        <end position="86"/>
    </location>
</feature>
<feature type="transmembrane region" description="Helical" evidence="7">
    <location>
        <begin position="6"/>
        <end position="27"/>
    </location>
</feature>
<feature type="transmembrane region" description="Helical" evidence="7">
    <location>
        <begin position="132"/>
        <end position="153"/>
    </location>
</feature>
<feature type="transmembrane region" description="Helical" evidence="7">
    <location>
        <begin position="373"/>
        <end position="393"/>
    </location>
</feature>
<comment type="caution">
    <text evidence="9">The sequence shown here is derived from an EMBL/GenBank/DDBJ whole genome shotgun (WGS) entry which is preliminary data.</text>
</comment>
<feature type="transmembrane region" description="Helical" evidence="7">
    <location>
        <begin position="165"/>
        <end position="188"/>
    </location>
</feature>
<evidence type="ECO:0000256" key="2">
    <source>
        <dbReference type="ARBA" id="ARBA00022448"/>
    </source>
</evidence>
<comment type="subcellular location">
    <subcellularLocation>
        <location evidence="1">Membrane</location>
        <topology evidence="1">Multi-pass membrane protein</topology>
    </subcellularLocation>
</comment>
<dbReference type="Proteomes" id="UP000286746">
    <property type="component" value="Unassembled WGS sequence"/>
</dbReference>
<keyword evidence="3 7" id="KW-0812">Transmembrane</keyword>
<sequence>MSGTTLSQFFLALALVLGCAKLFGWLARLVGQPRVVGEICAGLLASPMVLSPDLVAVVLPGEVKPLLSAVADIGLAAFMFAAGYELDLSMLYRRATGSLGLLIGSILCPLALGAAVALLLADQYAPANRTAFVLFVALAMSVTALPVLVRILSDRGLNGRPVGNLALGAAAVGDLTAWVCLAGVVAYAGGSGQVRVLLLPLYLVLLVVARPLLRSAVRASLRRDRAGAGLVSAVFLGLMLSCAVTEWLGIHFIFGALAFGAVMPRKEMEELRGSVPRSMRQIGRLMLPPYFVLAGMNVDLSAVGVSAVAVIALVICTAMVSKIGGAYAGARISGIGHAEALPTALLMNTRGLTEIVIVAVALDAGIIDRSFYSVMVIMAIATTAMTGPLLTLCTKAPEDSAPAPVVGERAKKH</sequence>
<dbReference type="PANTHER" id="PTHR32468">
    <property type="entry name" value="CATION/H + ANTIPORTER"/>
    <property type="match status" value="1"/>
</dbReference>
<evidence type="ECO:0000313" key="10">
    <source>
        <dbReference type="Proteomes" id="UP000286746"/>
    </source>
</evidence>
<dbReference type="PANTHER" id="PTHR32468:SF0">
    <property type="entry name" value="K(+)_H(+) ANTIPORTER 1"/>
    <property type="match status" value="1"/>
</dbReference>
<evidence type="ECO:0000256" key="6">
    <source>
        <dbReference type="ARBA" id="ARBA00023136"/>
    </source>
</evidence>
<feature type="transmembrane region" description="Helical" evidence="7">
    <location>
        <begin position="309"/>
        <end position="330"/>
    </location>
</feature>
<accession>A0A401WFN5</accession>
<dbReference type="InterPro" id="IPR050794">
    <property type="entry name" value="CPA2_transporter"/>
</dbReference>